<dbReference type="AlphaFoldDB" id="A0AAW2GSW2"/>
<protein>
    <submittedName>
        <fullName evidence="2">Uncharacterized protein</fullName>
    </submittedName>
</protein>
<dbReference type="EMBL" id="JADYXP020000002">
    <property type="protein sequence ID" value="KAL0130387.1"/>
    <property type="molecule type" value="Genomic_DNA"/>
</dbReference>
<sequence length="133" mass="14878">MIQKLYNVEVGNHASKVGGGNGRRSSELGLPDGNLRERLLSRPIVGNLLANGGYLERGPTNCAIATPCSAIVRVTKKEIKRKENLIRKFNERSRSIQIETERSDARGRERICDEIGPRSSETSKIQNKQVTRY</sequence>
<organism evidence="2 3">
    <name type="scientific">Cardiocondyla obscurior</name>
    <dbReference type="NCBI Taxonomy" id="286306"/>
    <lineage>
        <taxon>Eukaryota</taxon>
        <taxon>Metazoa</taxon>
        <taxon>Ecdysozoa</taxon>
        <taxon>Arthropoda</taxon>
        <taxon>Hexapoda</taxon>
        <taxon>Insecta</taxon>
        <taxon>Pterygota</taxon>
        <taxon>Neoptera</taxon>
        <taxon>Endopterygota</taxon>
        <taxon>Hymenoptera</taxon>
        <taxon>Apocrita</taxon>
        <taxon>Aculeata</taxon>
        <taxon>Formicoidea</taxon>
        <taxon>Formicidae</taxon>
        <taxon>Myrmicinae</taxon>
        <taxon>Cardiocondyla</taxon>
    </lineage>
</organism>
<keyword evidence="3" id="KW-1185">Reference proteome</keyword>
<name>A0AAW2GSW2_9HYME</name>
<reference evidence="2 3" key="1">
    <citation type="submission" date="2023-03" db="EMBL/GenBank/DDBJ databases">
        <title>High recombination rates correlate with genetic variation in Cardiocondyla obscurior ants.</title>
        <authorList>
            <person name="Errbii M."/>
        </authorList>
    </citation>
    <scope>NUCLEOTIDE SEQUENCE [LARGE SCALE GENOMIC DNA]</scope>
    <source>
        <strain evidence="2">Alpha-2009</strain>
        <tissue evidence="2">Whole body</tissue>
    </source>
</reference>
<evidence type="ECO:0000313" key="3">
    <source>
        <dbReference type="Proteomes" id="UP001430953"/>
    </source>
</evidence>
<evidence type="ECO:0000313" key="2">
    <source>
        <dbReference type="EMBL" id="KAL0130387.1"/>
    </source>
</evidence>
<comment type="caution">
    <text evidence="2">The sequence shown here is derived from an EMBL/GenBank/DDBJ whole genome shotgun (WGS) entry which is preliminary data.</text>
</comment>
<feature type="compositionally biased region" description="Polar residues" evidence="1">
    <location>
        <begin position="119"/>
        <end position="133"/>
    </location>
</feature>
<evidence type="ECO:0000256" key="1">
    <source>
        <dbReference type="SAM" id="MobiDB-lite"/>
    </source>
</evidence>
<accession>A0AAW2GSW2</accession>
<gene>
    <name evidence="2" type="ORF">PUN28_002209</name>
</gene>
<dbReference type="Proteomes" id="UP001430953">
    <property type="component" value="Unassembled WGS sequence"/>
</dbReference>
<feature type="region of interest" description="Disordered" evidence="1">
    <location>
        <begin position="114"/>
        <end position="133"/>
    </location>
</feature>
<proteinExistence type="predicted"/>